<dbReference type="Proteomes" id="UP001152795">
    <property type="component" value="Unassembled WGS sequence"/>
</dbReference>
<proteinExistence type="predicted"/>
<name>A0A6S7IC92_PARCT</name>
<organism evidence="1 2">
    <name type="scientific">Paramuricea clavata</name>
    <name type="common">Red gorgonian</name>
    <name type="synonym">Violescent sea-whip</name>
    <dbReference type="NCBI Taxonomy" id="317549"/>
    <lineage>
        <taxon>Eukaryota</taxon>
        <taxon>Metazoa</taxon>
        <taxon>Cnidaria</taxon>
        <taxon>Anthozoa</taxon>
        <taxon>Octocorallia</taxon>
        <taxon>Malacalcyonacea</taxon>
        <taxon>Plexauridae</taxon>
        <taxon>Paramuricea</taxon>
    </lineage>
</organism>
<dbReference type="AlphaFoldDB" id="A0A6S7IC92"/>
<protein>
    <submittedName>
        <fullName evidence="1">Uncharacterized protein</fullName>
    </submittedName>
</protein>
<comment type="caution">
    <text evidence="1">The sequence shown here is derived from an EMBL/GenBank/DDBJ whole genome shotgun (WGS) entry which is preliminary data.</text>
</comment>
<gene>
    <name evidence="1" type="ORF">PACLA_8A001083</name>
</gene>
<evidence type="ECO:0000313" key="2">
    <source>
        <dbReference type="Proteomes" id="UP001152795"/>
    </source>
</evidence>
<evidence type="ECO:0000313" key="1">
    <source>
        <dbReference type="EMBL" id="CAB4016374.1"/>
    </source>
</evidence>
<dbReference type="EMBL" id="CACRXK020009091">
    <property type="protein sequence ID" value="CAB4016374.1"/>
    <property type="molecule type" value="Genomic_DNA"/>
</dbReference>
<sequence length="516" mass="59514">MFLEEVFGSCAALFSSLIIQTPPISREREYTLISVQNPEQDEVYDGLIHREYEQEAPTEVPYYEDGTFVSMQADTRRNSFESFIRSLKANVGLITAVVVILGSLTVGVVYVDLNSNDACIEWMHKNLSVPAHVQILRIVGMSVKLLPLFSWFPACIALLWGFREFKKNYFACLFFSAFIPGSITCAYRIIMIDKFRKLAYNPYRLLDNFLFMSSIGCGAYIVARKFKKVNSTTSYSVFRIFFILSFAFLSSCLFAYIYTFIIMKYFRETEGKIKKAIIAALTPGIIFPMTAFVKYIVLRKSSEIITPDRAFVLCYFLRGGAIVLYRTMQSGFQDIWLFVGLSLLHGISNALSKATLNLRIKLWRSVVKCVNRICCGPRLEVQPLNSPRIRRFNADLEIQNILFEYTTVILSQAYLACYLAMSYDVPSWQVIKASLIRVAISLAIDFAFNIMSVFIQIHFYDIPMQKIWMKYWRRHVIANAIMIIIYVAYFGTVLIRVFVDNYTLKEYKLRNCTTIF</sequence>
<accession>A0A6S7IC92</accession>
<dbReference type="OrthoDB" id="5958399at2759"/>
<keyword evidence="2" id="KW-1185">Reference proteome</keyword>
<reference evidence="1" key="1">
    <citation type="submission" date="2020-04" db="EMBL/GenBank/DDBJ databases">
        <authorList>
            <person name="Alioto T."/>
            <person name="Alioto T."/>
            <person name="Gomez Garrido J."/>
        </authorList>
    </citation>
    <scope>NUCLEOTIDE SEQUENCE</scope>
    <source>
        <strain evidence="1">A484AB</strain>
    </source>
</reference>